<feature type="transmembrane region" description="Helical" evidence="1">
    <location>
        <begin position="78"/>
        <end position="100"/>
    </location>
</feature>
<gene>
    <name evidence="5" type="ORF">H0I76_09785</name>
</gene>
<organism evidence="5 6">
    <name type="scientific">Thermohalobaculum xanthum</name>
    <dbReference type="NCBI Taxonomy" id="2753746"/>
    <lineage>
        <taxon>Bacteria</taxon>
        <taxon>Pseudomonadati</taxon>
        <taxon>Pseudomonadota</taxon>
        <taxon>Alphaproteobacteria</taxon>
        <taxon>Rhodobacterales</taxon>
        <taxon>Paracoccaceae</taxon>
        <taxon>Thermohalobaculum</taxon>
    </lineage>
</organism>
<feature type="transmembrane region" description="Helical" evidence="1">
    <location>
        <begin position="6"/>
        <end position="32"/>
    </location>
</feature>
<dbReference type="PIRSF" id="PIRSF036615">
    <property type="entry name" value="MHYT_LytTR"/>
    <property type="match status" value="1"/>
</dbReference>
<dbReference type="Proteomes" id="UP000655420">
    <property type="component" value="Unassembled WGS sequence"/>
</dbReference>
<feature type="region of interest" description="Disordered" evidence="2">
    <location>
        <begin position="243"/>
        <end position="269"/>
    </location>
</feature>
<keyword evidence="6" id="KW-1185">Reference proteome</keyword>
<dbReference type="GO" id="GO:0003677">
    <property type="term" value="F:DNA binding"/>
    <property type="evidence" value="ECO:0007669"/>
    <property type="project" value="UniProtKB-KW"/>
</dbReference>
<evidence type="ECO:0000256" key="2">
    <source>
        <dbReference type="SAM" id="MobiDB-lite"/>
    </source>
</evidence>
<feature type="domain" description="HTH LytTR-type" evidence="4">
    <location>
        <begin position="271"/>
        <end position="377"/>
    </location>
</feature>
<reference evidence="5" key="1">
    <citation type="submission" date="2020-12" db="EMBL/GenBank/DDBJ databases">
        <title>Bacterial taxonomy.</title>
        <authorList>
            <person name="Pan X."/>
        </authorList>
    </citation>
    <scope>NUCLEOTIDE SEQUENCE</scope>
    <source>
        <strain evidence="5">M0105</strain>
    </source>
</reference>
<dbReference type="SMART" id="SM00850">
    <property type="entry name" value="LytTR"/>
    <property type="match status" value="1"/>
</dbReference>
<keyword evidence="1" id="KW-0472">Membrane</keyword>
<evidence type="ECO:0000256" key="1">
    <source>
        <dbReference type="PROSITE-ProRule" id="PRU00244"/>
    </source>
</evidence>
<dbReference type="Pfam" id="PF04397">
    <property type="entry name" value="LytTR"/>
    <property type="match status" value="1"/>
</dbReference>
<dbReference type="InterPro" id="IPR005330">
    <property type="entry name" value="MHYT_dom"/>
</dbReference>
<dbReference type="AlphaFoldDB" id="A0A8J7SEG1"/>
<name>A0A8J7SEG1_9RHOB</name>
<comment type="caution">
    <text evidence="5">The sequence shown here is derived from an EMBL/GenBank/DDBJ whole genome shotgun (WGS) entry which is preliminary data.</text>
</comment>
<dbReference type="RefSeq" id="WP_200609684.1">
    <property type="nucleotide sequence ID" value="NZ_JAEHHL010000005.1"/>
</dbReference>
<dbReference type="Gene3D" id="2.40.50.1020">
    <property type="entry name" value="LytTr DNA-binding domain"/>
    <property type="match status" value="1"/>
</dbReference>
<feature type="domain" description="MHYT" evidence="3">
    <location>
        <begin position="6"/>
        <end position="193"/>
    </location>
</feature>
<dbReference type="Pfam" id="PF03707">
    <property type="entry name" value="MHYT"/>
    <property type="match status" value="2"/>
</dbReference>
<dbReference type="PROSITE" id="PS50930">
    <property type="entry name" value="HTH_LYTTR"/>
    <property type="match status" value="1"/>
</dbReference>
<proteinExistence type="predicted"/>
<dbReference type="PROSITE" id="PS50924">
    <property type="entry name" value="MHYT"/>
    <property type="match status" value="1"/>
</dbReference>
<feature type="transmembrane region" description="Helical" evidence="1">
    <location>
        <begin position="44"/>
        <end position="66"/>
    </location>
</feature>
<evidence type="ECO:0000313" key="6">
    <source>
        <dbReference type="Proteomes" id="UP000655420"/>
    </source>
</evidence>
<feature type="compositionally biased region" description="Low complexity" evidence="2">
    <location>
        <begin position="243"/>
        <end position="265"/>
    </location>
</feature>
<dbReference type="InterPro" id="IPR007492">
    <property type="entry name" value="LytTR_DNA-bd_dom"/>
</dbReference>
<keyword evidence="5" id="KW-0238">DNA-binding</keyword>
<dbReference type="GO" id="GO:0016020">
    <property type="term" value="C:membrane"/>
    <property type="evidence" value="ECO:0007669"/>
    <property type="project" value="UniProtKB-UniRule"/>
</dbReference>
<keyword evidence="1" id="KW-1133">Transmembrane helix</keyword>
<dbReference type="EMBL" id="JAEHHL010000005">
    <property type="protein sequence ID" value="MBK0399481.1"/>
    <property type="molecule type" value="Genomic_DNA"/>
</dbReference>
<keyword evidence="1" id="KW-0812">Transmembrane</keyword>
<feature type="transmembrane region" description="Helical" evidence="1">
    <location>
        <begin position="209"/>
        <end position="227"/>
    </location>
</feature>
<dbReference type="InterPro" id="IPR012073">
    <property type="entry name" value="LytTR_MHYT"/>
</dbReference>
<protein>
    <submittedName>
        <fullName evidence="5">LytTR family transcriptional regulator DNA-binding domain-containing protein</fullName>
    </submittedName>
</protein>
<feature type="transmembrane region" description="Helical" evidence="1">
    <location>
        <begin position="135"/>
        <end position="156"/>
    </location>
</feature>
<evidence type="ECO:0000259" key="3">
    <source>
        <dbReference type="PROSITE" id="PS50924"/>
    </source>
</evidence>
<sequence length="377" mass="39571">MLVVSYSPLLVGAAALIALMAAFTGLSLTNGLSRLPAARRKPMIVRAAIVLGGGVWSTHFVAMLALDLPVEVFYDPVLTLASALIAILMAGAALLLLHFGSRSDRRIALAGAIMGLGVVAMHYSGMYGLRGCAPVFGATGYLVSTTLAVLISFGALKIAYGERTLRGIAIGAVIYALAILAMHFSAMAWTGFVAIEDLSVSAPLVSNHMLAMLVVFAAFLICGAFLLTTATLGELAAATGQAAGEASPPSAPAASSTPADPAPAARRPTRLPYERDGRTFFTPLSDVIAIRADGRYTRLLRADDAVFCPLPINRLAEDLSGGGFLRTHRSYLVNLSYVRGFERKKDQGACLFDPKLKVPPVPVSRANLPLTMKAIGI</sequence>
<evidence type="ECO:0000259" key="4">
    <source>
        <dbReference type="PROSITE" id="PS50930"/>
    </source>
</evidence>
<feature type="transmembrane region" description="Helical" evidence="1">
    <location>
        <begin position="168"/>
        <end position="189"/>
    </location>
</feature>
<dbReference type="PANTHER" id="PTHR35152">
    <property type="entry name" value="DOMAIN SIGNALLING PROTEIN, PUTATIVE (AFU_ORTHOLOGUE AFUA_5G11310)-RELATED"/>
    <property type="match status" value="1"/>
</dbReference>
<feature type="transmembrane region" description="Helical" evidence="1">
    <location>
        <begin position="107"/>
        <end position="129"/>
    </location>
</feature>
<evidence type="ECO:0000313" key="5">
    <source>
        <dbReference type="EMBL" id="MBK0399481.1"/>
    </source>
</evidence>
<dbReference type="PANTHER" id="PTHR35152:SF1">
    <property type="entry name" value="DOMAIN SIGNALLING PROTEIN, PUTATIVE (AFU_ORTHOLOGUE AFUA_5G11310)-RELATED"/>
    <property type="match status" value="1"/>
</dbReference>
<accession>A0A8J7SEG1</accession>